<dbReference type="EMBL" id="CP045915">
    <property type="protein sequence ID" value="QGH36243.1"/>
    <property type="molecule type" value="Genomic_DNA"/>
</dbReference>
<feature type="transmembrane region" description="Helical" evidence="5">
    <location>
        <begin position="29"/>
        <end position="51"/>
    </location>
</feature>
<dbReference type="KEGG" id="grc:GI584_20325"/>
<evidence type="ECO:0000256" key="2">
    <source>
        <dbReference type="ARBA" id="ARBA00022692"/>
    </source>
</evidence>
<evidence type="ECO:0000256" key="4">
    <source>
        <dbReference type="ARBA" id="ARBA00023136"/>
    </source>
</evidence>
<evidence type="ECO:0000313" key="6">
    <source>
        <dbReference type="EMBL" id="QGH36243.1"/>
    </source>
</evidence>
<dbReference type="Proteomes" id="UP000339690">
    <property type="component" value="Chromosome"/>
</dbReference>
<evidence type="ECO:0008006" key="8">
    <source>
        <dbReference type="Google" id="ProtNLM"/>
    </source>
</evidence>
<protein>
    <recommendedName>
        <fullName evidence="8">Multiple sugar transport system permease protein</fullName>
    </recommendedName>
</protein>
<dbReference type="AlphaFoldDB" id="A0A5Q2TQB4"/>
<evidence type="ECO:0000313" key="7">
    <source>
        <dbReference type="Proteomes" id="UP000339690"/>
    </source>
</evidence>
<evidence type="ECO:0000256" key="5">
    <source>
        <dbReference type="SAM" id="Phobius"/>
    </source>
</evidence>
<dbReference type="SUPFAM" id="SSF161098">
    <property type="entry name" value="MetI-like"/>
    <property type="match status" value="1"/>
</dbReference>
<sequence>MTNGGPSHASELLATYMYKLAIYNQQPGYASAVALALGLFSIIVISGFTLLRKKGWDV</sequence>
<dbReference type="Gene3D" id="1.10.3720.10">
    <property type="entry name" value="MetI-like"/>
    <property type="match status" value="1"/>
</dbReference>
<evidence type="ECO:0000256" key="1">
    <source>
        <dbReference type="ARBA" id="ARBA00004141"/>
    </source>
</evidence>
<keyword evidence="4 5" id="KW-0472">Membrane</keyword>
<organism evidence="6 7">
    <name type="scientific">Gracilibacillus salitolerans</name>
    <dbReference type="NCBI Taxonomy" id="2663022"/>
    <lineage>
        <taxon>Bacteria</taxon>
        <taxon>Bacillati</taxon>
        <taxon>Bacillota</taxon>
        <taxon>Bacilli</taxon>
        <taxon>Bacillales</taxon>
        <taxon>Bacillaceae</taxon>
        <taxon>Gracilibacillus</taxon>
    </lineage>
</organism>
<dbReference type="GO" id="GO:0016020">
    <property type="term" value="C:membrane"/>
    <property type="evidence" value="ECO:0007669"/>
    <property type="project" value="UniProtKB-SubCell"/>
</dbReference>
<comment type="subcellular location">
    <subcellularLocation>
        <location evidence="1">Membrane</location>
        <topology evidence="1">Multi-pass membrane protein</topology>
    </subcellularLocation>
</comment>
<keyword evidence="7" id="KW-1185">Reference proteome</keyword>
<keyword evidence="3 5" id="KW-1133">Transmembrane helix</keyword>
<gene>
    <name evidence="6" type="ORF">GI584_20325</name>
</gene>
<evidence type="ECO:0000256" key="3">
    <source>
        <dbReference type="ARBA" id="ARBA00022989"/>
    </source>
</evidence>
<proteinExistence type="predicted"/>
<dbReference type="InterPro" id="IPR035906">
    <property type="entry name" value="MetI-like_sf"/>
</dbReference>
<reference evidence="6 7" key="1">
    <citation type="submission" date="2019-11" db="EMBL/GenBank/DDBJ databases">
        <title>Gracilibacillus salitolerans sp. nov., a moderate halophile isolated from a saline soil in northwest China.</title>
        <authorList>
            <person name="Gan L."/>
        </authorList>
    </citation>
    <scope>NUCLEOTIDE SEQUENCE [LARGE SCALE GENOMIC DNA]</scope>
    <source>
        <strain evidence="6 7">SCU50</strain>
    </source>
</reference>
<accession>A0A5Q2TQB4</accession>
<name>A0A5Q2TQB4_9BACI</name>
<dbReference type="RefSeq" id="WP_153792417.1">
    <property type="nucleotide sequence ID" value="NZ_CP045915.1"/>
</dbReference>
<keyword evidence="2 5" id="KW-0812">Transmembrane</keyword>